<feature type="transmembrane region" description="Helical" evidence="9">
    <location>
        <begin position="352"/>
        <end position="372"/>
    </location>
</feature>
<dbReference type="SUPFAM" id="SSF52540">
    <property type="entry name" value="P-loop containing nucleoside triphosphate hydrolases"/>
    <property type="match status" value="1"/>
</dbReference>
<feature type="transmembrane region" description="Helical" evidence="9">
    <location>
        <begin position="12"/>
        <end position="34"/>
    </location>
</feature>
<keyword evidence="13" id="KW-1185">Reference proteome</keyword>
<dbReference type="InterPro" id="IPR036640">
    <property type="entry name" value="ABC1_TM_sf"/>
</dbReference>
<evidence type="ECO:0000256" key="7">
    <source>
        <dbReference type="ARBA" id="ARBA00022989"/>
    </source>
</evidence>
<dbReference type="GO" id="GO:0140359">
    <property type="term" value="F:ABC-type transporter activity"/>
    <property type="evidence" value="ECO:0007669"/>
    <property type="project" value="InterPro"/>
</dbReference>
<dbReference type="EC" id="3.6.3.-" evidence="12"/>
<evidence type="ECO:0000256" key="9">
    <source>
        <dbReference type="SAM" id="Phobius"/>
    </source>
</evidence>
<evidence type="ECO:0000259" key="10">
    <source>
        <dbReference type="PROSITE" id="PS50893"/>
    </source>
</evidence>
<proteinExistence type="predicted"/>
<evidence type="ECO:0000313" key="12">
    <source>
        <dbReference type="EMBL" id="TWU30355.1"/>
    </source>
</evidence>
<dbReference type="EMBL" id="SJPS01000001">
    <property type="protein sequence ID" value="TWU30355.1"/>
    <property type="molecule type" value="Genomic_DNA"/>
</dbReference>
<evidence type="ECO:0000256" key="6">
    <source>
        <dbReference type="ARBA" id="ARBA00022840"/>
    </source>
</evidence>
<protein>
    <submittedName>
        <fullName evidence="12">Putative multidrug export ATP-binding/permease protein</fullName>
        <ecNumber evidence="12">3.6.3.-</ecNumber>
    </submittedName>
</protein>
<dbReference type="InterPro" id="IPR017871">
    <property type="entry name" value="ABC_transporter-like_CS"/>
</dbReference>
<accession>A0A5C6D2K0</accession>
<dbReference type="InterPro" id="IPR039421">
    <property type="entry name" value="Type_1_exporter"/>
</dbReference>
<feature type="domain" description="ABC transmembrane type-1" evidence="11">
    <location>
        <begin position="19"/>
        <end position="387"/>
    </location>
</feature>
<dbReference type="PANTHER" id="PTHR24221">
    <property type="entry name" value="ATP-BINDING CASSETTE SUB-FAMILY B"/>
    <property type="match status" value="1"/>
</dbReference>
<dbReference type="PROSITE" id="PS50929">
    <property type="entry name" value="ABC_TM1F"/>
    <property type="match status" value="1"/>
</dbReference>
<dbReference type="OrthoDB" id="9762778at2"/>
<feature type="transmembrane region" description="Helical" evidence="9">
    <location>
        <begin position="219"/>
        <end position="247"/>
    </location>
</feature>
<keyword evidence="7 9" id="KW-1133">Transmembrane helix</keyword>
<dbReference type="Gene3D" id="3.40.50.300">
    <property type="entry name" value="P-loop containing nucleotide triphosphate hydrolases"/>
    <property type="match status" value="1"/>
</dbReference>
<sequence length="662" mass="73833">MNNFARVAHIALRYRLTVIASIFCSLGIAVLWAANFSALMPVVDGVMHGKAIPGLISSWIDDTNAQLAELDREIAACKEHLAAADSPATRAQLAGLLQDKKSNEQWLASYQWALPVAKKRLPSTPFGTLMGICLMIVISTILKGWLRVINSLLVSKLGHLTLLELRKQFYRRTMRLDLGTLRQTSNGDLMTRFTSDMEWICLGTQALYGMAIREPLKMIACLIGAAMISWQLLLITAICAPPAIYAIHWLAKSLKRANRRAMQELSSVYEHLEETFDGIKVIKAFTMESHERSRFHRISRQYYRRSMRIAFYDSLVSPTTELIGLMIIVGVVAAGGYLVLNQQTHLYGIRISSHPLSHGMLTAFYAMLAGIIEPSRRLSSVFNYLQRASASSDRIYELMDRETKLQLPLQPKKLPARLGPIHFNEVAFSYQPSELVLDNVSLSVDSGETIAIVGPNGCGKSTLMNLLPRFYDPNEGNVTIGGIDLRDMRLPDLRERIGVVTQETLLFDDTVANNIRYGSPGATMDQIIEAAQQAHAHRFVTSTLAEGYQTLCGPSGNRLSGGQRQRLALARAILRNPEILILDEATSQIDVESERLIHEVLERFIQGRTAFMITHRPNTLTLADRIVVMDAGRIVDVGTFDELALRCELFCRLAHLDIRASA</sequence>
<dbReference type="GO" id="GO:0016887">
    <property type="term" value="F:ATP hydrolysis activity"/>
    <property type="evidence" value="ECO:0007669"/>
    <property type="project" value="InterPro"/>
</dbReference>
<dbReference type="Proteomes" id="UP000318437">
    <property type="component" value="Unassembled WGS sequence"/>
</dbReference>
<evidence type="ECO:0000256" key="1">
    <source>
        <dbReference type="ARBA" id="ARBA00004651"/>
    </source>
</evidence>
<evidence type="ECO:0000256" key="2">
    <source>
        <dbReference type="ARBA" id="ARBA00022448"/>
    </source>
</evidence>
<feature type="domain" description="ABC transporter" evidence="10">
    <location>
        <begin position="421"/>
        <end position="656"/>
    </location>
</feature>
<evidence type="ECO:0000256" key="3">
    <source>
        <dbReference type="ARBA" id="ARBA00022475"/>
    </source>
</evidence>
<dbReference type="FunFam" id="3.40.50.300:FF:000299">
    <property type="entry name" value="ABC transporter ATP-binding protein/permease"/>
    <property type="match status" value="1"/>
</dbReference>
<dbReference type="PANTHER" id="PTHR24221:SF654">
    <property type="entry name" value="ATP-BINDING CASSETTE SUB-FAMILY B MEMBER 6"/>
    <property type="match status" value="1"/>
</dbReference>
<evidence type="ECO:0000313" key="13">
    <source>
        <dbReference type="Proteomes" id="UP000318437"/>
    </source>
</evidence>
<dbReference type="RefSeq" id="WP_146448519.1">
    <property type="nucleotide sequence ID" value="NZ_SJPS01000001.1"/>
</dbReference>
<keyword evidence="6 12" id="KW-0067">ATP-binding</keyword>
<dbReference type="Pfam" id="PF00664">
    <property type="entry name" value="ABC_membrane"/>
    <property type="match status" value="1"/>
</dbReference>
<keyword evidence="12" id="KW-0378">Hydrolase</keyword>
<keyword evidence="8 9" id="KW-0472">Membrane</keyword>
<dbReference type="AlphaFoldDB" id="A0A5C6D2K0"/>
<evidence type="ECO:0000259" key="11">
    <source>
        <dbReference type="PROSITE" id="PS50929"/>
    </source>
</evidence>
<dbReference type="Gene3D" id="1.20.1560.10">
    <property type="entry name" value="ABC transporter type 1, transmembrane domain"/>
    <property type="match status" value="1"/>
</dbReference>
<keyword evidence="4 9" id="KW-0812">Transmembrane</keyword>
<keyword evidence="5" id="KW-0547">Nucleotide-binding</keyword>
<gene>
    <name evidence="12" type="ORF">Pla144_11410</name>
</gene>
<keyword evidence="2" id="KW-0813">Transport</keyword>
<reference evidence="12 13" key="1">
    <citation type="submission" date="2019-02" db="EMBL/GenBank/DDBJ databases">
        <title>Deep-cultivation of Planctomycetes and their phenomic and genomic characterization uncovers novel biology.</title>
        <authorList>
            <person name="Wiegand S."/>
            <person name="Jogler M."/>
            <person name="Boedeker C."/>
            <person name="Pinto D."/>
            <person name="Vollmers J."/>
            <person name="Rivas-Marin E."/>
            <person name="Kohn T."/>
            <person name="Peeters S.H."/>
            <person name="Heuer A."/>
            <person name="Rast P."/>
            <person name="Oberbeckmann S."/>
            <person name="Bunk B."/>
            <person name="Jeske O."/>
            <person name="Meyerdierks A."/>
            <person name="Storesund J.E."/>
            <person name="Kallscheuer N."/>
            <person name="Luecker S."/>
            <person name="Lage O.M."/>
            <person name="Pohl T."/>
            <person name="Merkel B.J."/>
            <person name="Hornburger P."/>
            <person name="Mueller R.-W."/>
            <person name="Bruemmer F."/>
            <person name="Labrenz M."/>
            <person name="Spormann A.M."/>
            <person name="Op Den Camp H."/>
            <person name="Overmann J."/>
            <person name="Amann R."/>
            <person name="Jetten M.S.M."/>
            <person name="Mascher T."/>
            <person name="Medema M.H."/>
            <person name="Devos D.P."/>
            <person name="Kaster A.-K."/>
            <person name="Ovreas L."/>
            <person name="Rohde M."/>
            <person name="Galperin M.Y."/>
            <person name="Jogler C."/>
        </authorList>
    </citation>
    <scope>NUCLEOTIDE SEQUENCE [LARGE SCALE GENOMIC DNA]</scope>
    <source>
        <strain evidence="12 13">Pla144</strain>
    </source>
</reference>
<keyword evidence="3" id="KW-1003">Cell membrane</keyword>
<comment type="caution">
    <text evidence="12">The sequence shown here is derived from an EMBL/GenBank/DDBJ whole genome shotgun (WGS) entry which is preliminary data.</text>
</comment>
<dbReference type="SUPFAM" id="SSF90123">
    <property type="entry name" value="ABC transporter transmembrane region"/>
    <property type="match status" value="1"/>
</dbReference>
<feature type="transmembrane region" description="Helical" evidence="9">
    <location>
        <begin position="322"/>
        <end position="340"/>
    </location>
</feature>
<dbReference type="InterPro" id="IPR027417">
    <property type="entry name" value="P-loop_NTPase"/>
</dbReference>
<organism evidence="12 13">
    <name type="scientific">Bythopirellula polymerisocia</name>
    <dbReference type="NCBI Taxonomy" id="2528003"/>
    <lineage>
        <taxon>Bacteria</taxon>
        <taxon>Pseudomonadati</taxon>
        <taxon>Planctomycetota</taxon>
        <taxon>Planctomycetia</taxon>
        <taxon>Pirellulales</taxon>
        <taxon>Lacipirellulaceae</taxon>
        <taxon>Bythopirellula</taxon>
    </lineage>
</organism>
<comment type="subcellular location">
    <subcellularLocation>
        <location evidence="1">Cell membrane</location>
        <topology evidence="1">Multi-pass membrane protein</topology>
    </subcellularLocation>
</comment>
<dbReference type="InterPro" id="IPR003593">
    <property type="entry name" value="AAA+_ATPase"/>
</dbReference>
<dbReference type="PROSITE" id="PS00211">
    <property type="entry name" value="ABC_TRANSPORTER_1"/>
    <property type="match status" value="1"/>
</dbReference>
<name>A0A5C6D2K0_9BACT</name>
<evidence type="ECO:0000256" key="8">
    <source>
        <dbReference type="ARBA" id="ARBA00023136"/>
    </source>
</evidence>
<evidence type="ECO:0000256" key="5">
    <source>
        <dbReference type="ARBA" id="ARBA00022741"/>
    </source>
</evidence>
<feature type="transmembrane region" description="Helical" evidence="9">
    <location>
        <begin position="126"/>
        <end position="146"/>
    </location>
</feature>
<dbReference type="PROSITE" id="PS50893">
    <property type="entry name" value="ABC_TRANSPORTER_2"/>
    <property type="match status" value="1"/>
</dbReference>
<dbReference type="SMART" id="SM00382">
    <property type="entry name" value="AAA"/>
    <property type="match status" value="1"/>
</dbReference>
<dbReference type="GO" id="GO:0005524">
    <property type="term" value="F:ATP binding"/>
    <property type="evidence" value="ECO:0007669"/>
    <property type="project" value="UniProtKB-KW"/>
</dbReference>
<evidence type="ECO:0000256" key="4">
    <source>
        <dbReference type="ARBA" id="ARBA00022692"/>
    </source>
</evidence>
<dbReference type="GO" id="GO:0005886">
    <property type="term" value="C:plasma membrane"/>
    <property type="evidence" value="ECO:0007669"/>
    <property type="project" value="UniProtKB-SubCell"/>
</dbReference>
<dbReference type="GO" id="GO:0034040">
    <property type="term" value="F:ATPase-coupled lipid transmembrane transporter activity"/>
    <property type="evidence" value="ECO:0007669"/>
    <property type="project" value="TreeGrafter"/>
</dbReference>
<dbReference type="InterPro" id="IPR011527">
    <property type="entry name" value="ABC1_TM_dom"/>
</dbReference>
<dbReference type="Pfam" id="PF00005">
    <property type="entry name" value="ABC_tran"/>
    <property type="match status" value="1"/>
</dbReference>
<dbReference type="InterPro" id="IPR003439">
    <property type="entry name" value="ABC_transporter-like_ATP-bd"/>
</dbReference>
<dbReference type="CDD" id="cd18552">
    <property type="entry name" value="ABC_6TM_MsbA_like"/>
    <property type="match status" value="1"/>
</dbReference>